<dbReference type="EMBL" id="JAUJYN010000002">
    <property type="protein sequence ID" value="KAK1277785.1"/>
    <property type="molecule type" value="Genomic_DNA"/>
</dbReference>
<gene>
    <name evidence="2" type="ORF">QJS04_geneDACA022986</name>
</gene>
<comment type="caution">
    <text evidence="2">The sequence shown here is derived from an EMBL/GenBank/DDBJ whole genome shotgun (WGS) entry which is preliminary data.</text>
</comment>
<organism evidence="2 3">
    <name type="scientific">Acorus gramineus</name>
    <name type="common">Dwarf sweet flag</name>
    <dbReference type="NCBI Taxonomy" id="55184"/>
    <lineage>
        <taxon>Eukaryota</taxon>
        <taxon>Viridiplantae</taxon>
        <taxon>Streptophyta</taxon>
        <taxon>Embryophyta</taxon>
        <taxon>Tracheophyta</taxon>
        <taxon>Spermatophyta</taxon>
        <taxon>Magnoliopsida</taxon>
        <taxon>Liliopsida</taxon>
        <taxon>Acoraceae</taxon>
        <taxon>Acorus</taxon>
    </lineage>
</organism>
<sequence>MALQLPLRGDAFAGLVGLRLLLIAGNPFWKMDWTSESEDDDNISWDSDEEPKLENSGQPPASNNSIIEQEAPAGCSGVGPTDPSRLKLISHFVGMGFLEDMVKVTWMHYLKHSSHTNLCLFPASHIYSNGRNLTSMPVTAPKICPHGPHNRRHVAEIENISREYE</sequence>
<feature type="compositionally biased region" description="Polar residues" evidence="1">
    <location>
        <begin position="55"/>
        <end position="67"/>
    </location>
</feature>
<evidence type="ECO:0000256" key="1">
    <source>
        <dbReference type="SAM" id="MobiDB-lite"/>
    </source>
</evidence>
<evidence type="ECO:0000313" key="2">
    <source>
        <dbReference type="EMBL" id="KAK1277785.1"/>
    </source>
</evidence>
<protein>
    <submittedName>
        <fullName evidence="2">Uncharacterized protein</fullName>
    </submittedName>
</protein>
<keyword evidence="3" id="KW-1185">Reference proteome</keyword>
<reference evidence="2" key="2">
    <citation type="submission" date="2023-06" db="EMBL/GenBank/DDBJ databases">
        <authorList>
            <person name="Ma L."/>
            <person name="Liu K.-W."/>
            <person name="Li Z."/>
            <person name="Hsiao Y.-Y."/>
            <person name="Qi Y."/>
            <person name="Fu T."/>
            <person name="Tang G."/>
            <person name="Zhang D."/>
            <person name="Sun W.-H."/>
            <person name="Liu D.-K."/>
            <person name="Li Y."/>
            <person name="Chen G.-Z."/>
            <person name="Liu X.-D."/>
            <person name="Liao X.-Y."/>
            <person name="Jiang Y.-T."/>
            <person name="Yu X."/>
            <person name="Hao Y."/>
            <person name="Huang J."/>
            <person name="Zhao X.-W."/>
            <person name="Ke S."/>
            <person name="Chen Y.-Y."/>
            <person name="Wu W.-L."/>
            <person name="Hsu J.-L."/>
            <person name="Lin Y.-F."/>
            <person name="Huang M.-D."/>
            <person name="Li C.-Y."/>
            <person name="Huang L."/>
            <person name="Wang Z.-W."/>
            <person name="Zhao X."/>
            <person name="Zhong W.-Y."/>
            <person name="Peng D.-H."/>
            <person name="Ahmad S."/>
            <person name="Lan S."/>
            <person name="Zhang J.-S."/>
            <person name="Tsai W.-C."/>
            <person name="Van De Peer Y."/>
            <person name="Liu Z.-J."/>
        </authorList>
    </citation>
    <scope>NUCLEOTIDE SEQUENCE</scope>
    <source>
        <strain evidence="2">SCP</strain>
        <tissue evidence="2">Leaves</tissue>
    </source>
</reference>
<name>A0AAV9BMA1_ACOGR</name>
<evidence type="ECO:0000313" key="3">
    <source>
        <dbReference type="Proteomes" id="UP001179952"/>
    </source>
</evidence>
<dbReference type="AlphaFoldDB" id="A0AAV9BMA1"/>
<proteinExistence type="predicted"/>
<feature type="region of interest" description="Disordered" evidence="1">
    <location>
        <begin position="39"/>
        <end position="80"/>
    </location>
</feature>
<reference evidence="2" key="1">
    <citation type="journal article" date="2023" name="Nat. Commun.">
        <title>Diploid and tetraploid genomes of Acorus and the evolution of monocots.</title>
        <authorList>
            <person name="Ma L."/>
            <person name="Liu K.W."/>
            <person name="Li Z."/>
            <person name="Hsiao Y.Y."/>
            <person name="Qi Y."/>
            <person name="Fu T."/>
            <person name="Tang G.D."/>
            <person name="Zhang D."/>
            <person name="Sun W.H."/>
            <person name="Liu D.K."/>
            <person name="Li Y."/>
            <person name="Chen G.Z."/>
            <person name="Liu X.D."/>
            <person name="Liao X.Y."/>
            <person name="Jiang Y.T."/>
            <person name="Yu X."/>
            <person name="Hao Y."/>
            <person name="Huang J."/>
            <person name="Zhao X.W."/>
            <person name="Ke S."/>
            <person name="Chen Y.Y."/>
            <person name="Wu W.L."/>
            <person name="Hsu J.L."/>
            <person name="Lin Y.F."/>
            <person name="Huang M.D."/>
            <person name="Li C.Y."/>
            <person name="Huang L."/>
            <person name="Wang Z.W."/>
            <person name="Zhao X."/>
            <person name="Zhong W.Y."/>
            <person name="Peng D.H."/>
            <person name="Ahmad S."/>
            <person name="Lan S."/>
            <person name="Zhang J.S."/>
            <person name="Tsai W.C."/>
            <person name="Van de Peer Y."/>
            <person name="Liu Z.J."/>
        </authorList>
    </citation>
    <scope>NUCLEOTIDE SEQUENCE</scope>
    <source>
        <strain evidence="2">SCP</strain>
    </source>
</reference>
<dbReference type="Proteomes" id="UP001179952">
    <property type="component" value="Unassembled WGS sequence"/>
</dbReference>
<accession>A0AAV9BMA1</accession>
<feature type="compositionally biased region" description="Acidic residues" evidence="1">
    <location>
        <begin position="39"/>
        <end position="51"/>
    </location>
</feature>